<evidence type="ECO:0000259" key="3">
    <source>
        <dbReference type="Pfam" id="PF08450"/>
    </source>
</evidence>
<feature type="domain" description="SMP-30/Gluconolactonase/LRE-like region" evidence="3">
    <location>
        <begin position="17"/>
        <end position="256"/>
    </location>
</feature>
<dbReference type="PANTHER" id="PTHR47572:SF4">
    <property type="entry name" value="LACTONASE DRP35"/>
    <property type="match status" value="1"/>
</dbReference>
<organism evidence="4 5">
    <name type="scientific">Amycolatopsis pigmentata</name>
    <dbReference type="NCBI Taxonomy" id="450801"/>
    <lineage>
        <taxon>Bacteria</taxon>
        <taxon>Bacillati</taxon>
        <taxon>Actinomycetota</taxon>
        <taxon>Actinomycetes</taxon>
        <taxon>Pseudonocardiales</taxon>
        <taxon>Pseudonocardiaceae</taxon>
        <taxon>Amycolatopsis</taxon>
    </lineage>
</organism>
<protein>
    <submittedName>
        <fullName evidence="4">SMP-30/gluconolactonase/LRE family protein</fullName>
    </submittedName>
</protein>
<evidence type="ECO:0000313" key="4">
    <source>
        <dbReference type="EMBL" id="MFD2421713.1"/>
    </source>
</evidence>
<sequence length="293" mass="30297">MKPHDLTRFASGHQFLEALRWHAGALWASDFFSKEVLTFSADGTANVVAEIPGAPGGLGFLPDGSVLVVSQADATVQRIATDSTVSTYADFSGIAGGLGNDMLVTPGGHAYAGNFGFALGAEDPKPTNLAHIDPQGGVHRVDGEVVFPNGMAFDPEGVLLVAETFLHRISAFDVRPDGSLSGKRVWAQLGDSYHPDGIALDSDGGVWFGNSPALGDDCGFYRVVEGGEITDKVPVSGAQSTACAFGGENLGTLYMSLNYTTPEDYSEGRSSGVIATADVGRVGAPARSGVAAV</sequence>
<evidence type="ECO:0000313" key="5">
    <source>
        <dbReference type="Proteomes" id="UP001597417"/>
    </source>
</evidence>
<proteinExistence type="inferred from homology"/>
<dbReference type="InterPro" id="IPR011042">
    <property type="entry name" value="6-blade_b-propeller_TolB-like"/>
</dbReference>
<dbReference type="PRINTS" id="PR01790">
    <property type="entry name" value="SMP30FAMILY"/>
</dbReference>
<dbReference type="Gene3D" id="2.120.10.30">
    <property type="entry name" value="TolB, C-terminal domain"/>
    <property type="match status" value="1"/>
</dbReference>
<evidence type="ECO:0000256" key="2">
    <source>
        <dbReference type="ARBA" id="ARBA00022801"/>
    </source>
</evidence>
<dbReference type="Proteomes" id="UP001597417">
    <property type="component" value="Unassembled WGS sequence"/>
</dbReference>
<dbReference type="InterPro" id="IPR013658">
    <property type="entry name" value="SGL"/>
</dbReference>
<dbReference type="RefSeq" id="WP_378270457.1">
    <property type="nucleotide sequence ID" value="NZ_JBHUKR010000023.1"/>
</dbReference>
<dbReference type="PANTHER" id="PTHR47572">
    <property type="entry name" value="LIPOPROTEIN-RELATED"/>
    <property type="match status" value="1"/>
</dbReference>
<dbReference type="InterPro" id="IPR051262">
    <property type="entry name" value="SMP-30/CGR1_Lactonase"/>
</dbReference>
<evidence type="ECO:0000256" key="1">
    <source>
        <dbReference type="ARBA" id="ARBA00008853"/>
    </source>
</evidence>
<keyword evidence="5" id="KW-1185">Reference proteome</keyword>
<dbReference type="EMBL" id="JBHUKR010000023">
    <property type="protein sequence ID" value="MFD2421713.1"/>
    <property type="molecule type" value="Genomic_DNA"/>
</dbReference>
<dbReference type="InterPro" id="IPR005511">
    <property type="entry name" value="SMP-30"/>
</dbReference>
<comment type="caution">
    <text evidence="4">The sequence shown here is derived from an EMBL/GenBank/DDBJ whole genome shotgun (WGS) entry which is preliminary data.</text>
</comment>
<reference evidence="5" key="1">
    <citation type="journal article" date="2019" name="Int. J. Syst. Evol. Microbiol.">
        <title>The Global Catalogue of Microorganisms (GCM) 10K type strain sequencing project: providing services to taxonomists for standard genome sequencing and annotation.</title>
        <authorList>
            <consortium name="The Broad Institute Genomics Platform"/>
            <consortium name="The Broad Institute Genome Sequencing Center for Infectious Disease"/>
            <person name="Wu L."/>
            <person name="Ma J."/>
        </authorList>
    </citation>
    <scope>NUCLEOTIDE SEQUENCE [LARGE SCALE GENOMIC DNA]</scope>
    <source>
        <strain evidence="5">CGMCC 4.7645</strain>
    </source>
</reference>
<keyword evidence="2" id="KW-0378">Hydrolase</keyword>
<gene>
    <name evidence="4" type="ORF">ACFSXZ_35815</name>
</gene>
<comment type="similarity">
    <text evidence="1">Belongs to the SMP-30/CGR1 family.</text>
</comment>
<name>A0ABW5G327_9PSEU</name>
<dbReference type="SUPFAM" id="SSF63829">
    <property type="entry name" value="Calcium-dependent phosphotriesterase"/>
    <property type="match status" value="1"/>
</dbReference>
<accession>A0ABW5G327</accession>
<dbReference type="Pfam" id="PF08450">
    <property type="entry name" value="SGL"/>
    <property type="match status" value="1"/>
</dbReference>